<dbReference type="Proteomes" id="UP000178943">
    <property type="component" value="Unassembled WGS sequence"/>
</dbReference>
<dbReference type="InterPro" id="IPR021280">
    <property type="entry name" value="TMEM260-like"/>
</dbReference>
<protein>
    <submittedName>
        <fullName evidence="3">Uncharacterized protein</fullName>
    </submittedName>
</protein>
<dbReference type="AlphaFoldDB" id="A0A1F5VTW8"/>
<proteinExistence type="predicted"/>
<organism evidence="3 4">
    <name type="scientific">Candidatus Fischerbacteria bacterium RBG_13_37_8</name>
    <dbReference type="NCBI Taxonomy" id="1817863"/>
    <lineage>
        <taxon>Bacteria</taxon>
        <taxon>Candidatus Fischeribacteriota</taxon>
    </lineage>
</organism>
<dbReference type="PROSITE" id="PS50293">
    <property type="entry name" value="TPR_REGION"/>
    <property type="match status" value="1"/>
</dbReference>
<reference evidence="3 4" key="1">
    <citation type="journal article" date="2016" name="Nat. Commun.">
        <title>Thousands of microbial genomes shed light on interconnected biogeochemical processes in an aquifer system.</title>
        <authorList>
            <person name="Anantharaman K."/>
            <person name="Brown C.T."/>
            <person name="Hug L.A."/>
            <person name="Sharon I."/>
            <person name="Castelle C.J."/>
            <person name="Probst A.J."/>
            <person name="Thomas B.C."/>
            <person name="Singh A."/>
            <person name="Wilkins M.J."/>
            <person name="Karaoz U."/>
            <person name="Brodie E.L."/>
            <person name="Williams K.H."/>
            <person name="Hubbard S.S."/>
            <person name="Banfield J.F."/>
        </authorList>
    </citation>
    <scope>NUCLEOTIDE SEQUENCE [LARGE SCALE GENOMIC DNA]</scope>
</reference>
<comment type="caution">
    <text evidence="3">The sequence shown here is derived from an EMBL/GenBank/DDBJ whole genome shotgun (WGS) entry which is preliminary data.</text>
</comment>
<feature type="transmembrane region" description="Helical" evidence="2">
    <location>
        <begin position="9"/>
        <end position="31"/>
    </location>
</feature>
<name>A0A1F5VTW8_9BACT</name>
<keyword evidence="2" id="KW-1133">Transmembrane helix</keyword>
<accession>A0A1F5VTW8</accession>
<dbReference type="Pfam" id="PF13181">
    <property type="entry name" value="TPR_8"/>
    <property type="match status" value="1"/>
</dbReference>
<dbReference type="Pfam" id="PF14559">
    <property type="entry name" value="TPR_19"/>
    <property type="match status" value="1"/>
</dbReference>
<dbReference type="Gene3D" id="1.25.40.10">
    <property type="entry name" value="Tetratricopeptide repeat domain"/>
    <property type="match status" value="1"/>
</dbReference>
<dbReference type="STRING" id="1817863.A2Y62_01585"/>
<dbReference type="Pfam" id="PF11028">
    <property type="entry name" value="TMEM260-like"/>
    <property type="match status" value="1"/>
</dbReference>
<dbReference type="Pfam" id="PF13432">
    <property type="entry name" value="TPR_16"/>
    <property type="match status" value="1"/>
</dbReference>
<feature type="repeat" description="TPR" evidence="1">
    <location>
        <begin position="559"/>
        <end position="592"/>
    </location>
</feature>
<feature type="transmembrane region" description="Helical" evidence="2">
    <location>
        <begin position="125"/>
        <end position="146"/>
    </location>
</feature>
<dbReference type="PANTHER" id="PTHR16214">
    <property type="entry name" value="TRANSMEMBRANE PROTEIN 260"/>
    <property type="match status" value="1"/>
</dbReference>
<evidence type="ECO:0000313" key="3">
    <source>
        <dbReference type="EMBL" id="OGF66902.1"/>
    </source>
</evidence>
<dbReference type="InterPro" id="IPR011990">
    <property type="entry name" value="TPR-like_helical_dom_sf"/>
</dbReference>
<dbReference type="PANTHER" id="PTHR16214:SF3">
    <property type="entry name" value="TRANSMEMBRANE PROTEIN 260"/>
    <property type="match status" value="1"/>
</dbReference>
<feature type="transmembrane region" description="Helical" evidence="2">
    <location>
        <begin position="263"/>
        <end position="284"/>
    </location>
</feature>
<feature type="transmembrane region" description="Helical" evidence="2">
    <location>
        <begin position="291"/>
        <end position="310"/>
    </location>
</feature>
<dbReference type="SMART" id="SM00028">
    <property type="entry name" value="TPR"/>
    <property type="match status" value="5"/>
</dbReference>
<keyword evidence="2" id="KW-0472">Membrane</keyword>
<feature type="repeat" description="TPR" evidence="1">
    <location>
        <begin position="729"/>
        <end position="762"/>
    </location>
</feature>
<dbReference type="PROSITE" id="PS50005">
    <property type="entry name" value="TPR"/>
    <property type="match status" value="4"/>
</dbReference>
<dbReference type="InterPro" id="IPR052724">
    <property type="entry name" value="GT117_domain-containing"/>
</dbReference>
<feature type="repeat" description="TPR" evidence="1">
    <location>
        <begin position="593"/>
        <end position="626"/>
    </location>
</feature>
<dbReference type="InterPro" id="IPR019734">
    <property type="entry name" value="TPR_rpt"/>
</dbReference>
<feature type="transmembrane region" description="Helical" evidence="2">
    <location>
        <begin position="79"/>
        <end position="96"/>
    </location>
</feature>
<evidence type="ECO:0000313" key="4">
    <source>
        <dbReference type="Proteomes" id="UP000178943"/>
    </source>
</evidence>
<sequence length="776" mass="90004">MNAQTHKWIYLAFLAPALIYLYQLCPTVYVHDSGELITASYVLGIPHPAGSPFYCMVGKLFQLITPAGNIAFRMNAMSALFAVLAAMMLYILMYKITNEKSISLAVAFTFAFSGMFWSQALVAEVYTMSTFIFLLALICFSNYFQTGERKQLYYFGLFCGLLLTIHMEYSLLCPFVWIALFLFIWKKDSFKTAFMTLLKTTLCFFAGLLPYTYLPIRSRANPVIDWGNTETLTNLFYHITAKNVQKRMFTLGFEDYLDRFYDYMMIIFHDTLFIGIAGIIALILGFKKQRYIQLLLLCLLLVDAFFIIFLDEVPIQSEAYGIPSVLAVCIGLSQMPLIFKQETRKRFAPLLFIIPVLFIVFHFKDSNRNNNFIPYDYNLNMLYQPPENSVLFTREDNRTFVMLYLQTVEGRRQDLALYDTSNHIFHNPYKELFFLLPASEVTRIRENVESDIIKKASDSGRYVFYTDPDTPYETASFKIQPCGLIGLAVKPDASFADYQFCRNDWTIRGEDDPKVKKDWMTNAILAMNYYNDAQYKWFKDEKSALASMEKASSEKGQYAELHFMMGRSYLHHNYADRALEEFETAVKVNRRLWQAYVQSAFILGKTGRYEQAIQKAERALAIDENSADAYEFLALASFKIGNHDEAEKHFLRAAELEPDNVTFNYNIINFYVQTKRISEAERFLKSYLEKVPQDEKFAVLLANLYRNQGKWSDLLTISLKLTQKSPSNSNYYYLLAEAYIQTGNYDMAQITVNKILELNPEDEIGHQLMVILERMR</sequence>
<evidence type="ECO:0000256" key="1">
    <source>
        <dbReference type="PROSITE-ProRule" id="PRU00339"/>
    </source>
</evidence>
<gene>
    <name evidence="3" type="ORF">A2Y62_01585</name>
</gene>
<keyword evidence="1" id="KW-0802">TPR repeat</keyword>
<dbReference type="SUPFAM" id="SSF48452">
    <property type="entry name" value="TPR-like"/>
    <property type="match status" value="1"/>
</dbReference>
<feature type="transmembrane region" description="Helical" evidence="2">
    <location>
        <begin position="102"/>
        <end position="118"/>
    </location>
</feature>
<evidence type="ECO:0000256" key="2">
    <source>
        <dbReference type="SAM" id="Phobius"/>
    </source>
</evidence>
<feature type="transmembrane region" description="Helical" evidence="2">
    <location>
        <begin position="152"/>
        <end position="185"/>
    </location>
</feature>
<feature type="transmembrane region" description="Helical" evidence="2">
    <location>
        <begin position="322"/>
        <end position="339"/>
    </location>
</feature>
<feature type="repeat" description="TPR" evidence="1">
    <location>
        <begin position="627"/>
        <end position="660"/>
    </location>
</feature>
<dbReference type="EMBL" id="MFGW01000078">
    <property type="protein sequence ID" value="OGF66902.1"/>
    <property type="molecule type" value="Genomic_DNA"/>
</dbReference>
<feature type="transmembrane region" description="Helical" evidence="2">
    <location>
        <begin position="346"/>
        <end position="363"/>
    </location>
</feature>
<keyword evidence="2" id="KW-0812">Transmembrane</keyword>